<keyword evidence="2" id="KW-0805">Transcription regulation</keyword>
<dbReference type="PANTHER" id="PTHR43133">
    <property type="entry name" value="RNA POLYMERASE ECF-TYPE SIGMA FACTO"/>
    <property type="match status" value="1"/>
</dbReference>
<dbReference type="SUPFAM" id="SSF88659">
    <property type="entry name" value="Sigma3 and sigma4 domains of RNA polymerase sigma factors"/>
    <property type="match status" value="1"/>
</dbReference>
<evidence type="ECO:0000256" key="3">
    <source>
        <dbReference type="ARBA" id="ARBA00023082"/>
    </source>
</evidence>
<dbReference type="Proteomes" id="UP000515377">
    <property type="component" value="Plasmid unnamed2"/>
</dbReference>
<keyword evidence="9" id="KW-0614">Plasmid</keyword>
<dbReference type="InterPro" id="IPR013325">
    <property type="entry name" value="RNA_pol_sigma_r2"/>
</dbReference>
<evidence type="ECO:0000313" key="8">
    <source>
        <dbReference type="EMBL" id="MDH2135190.1"/>
    </source>
</evidence>
<geneLocation type="plasmid" evidence="9 10">
    <name>unnamed2</name>
</geneLocation>
<reference evidence="9 10" key="1">
    <citation type="submission" date="2020-07" db="EMBL/GenBank/DDBJ databases">
        <title>Whole genome sequence of Sphingobium yanoikuyae A3.</title>
        <authorList>
            <person name="Han S.-S."/>
        </authorList>
    </citation>
    <scope>NUCLEOTIDE SEQUENCE [LARGE SCALE GENOMIC DNA]</scope>
    <source>
        <strain evidence="9 10">A3</strain>
        <plasmid evidence="9 10">unnamed2</plasmid>
    </source>
</reference>
<name>A0A9X7YGI7_SPHYA</name>
<keyword evidence="5" id="KW-0804">Transcription</keyword>
<dbReference type="EMBL" id="JAOCKX010000093">
    <property type="protein sequence ID" value="MDH2135190.1"/>
    <property type="molecule type" value="Genomic_DNA"/>
</dbReference>
<dbReference type="CDD" id="cd06171">
    <property type="entry name" value="Sigma70_r4"/>
    <property type="match status" value="1"/>
</dbReference>
<gene>
    <name evidence="9" type="ORF">H3V42_33360</name>
    <name evidence="8" type="ORF">N5J77_29095</name>
</gene>
<dbReference type="InterPro" id="IPR014284">
    <property type="entry name" value="RNA_pol_sigma-70_dom"/>
</dbReference>
<accession>A0A9X7YGI7</accession>
<dbReference type="EMBL" id="CP060126">
    <property type="protein sequence ID" value="QNG49722.1"/>
    <property type="molecule type" value="Genomic_DNA"/>
</dbReference>
<evidence type="ECO:0000313" key="9">
    <source>
        <dbReference type="EMBL" id="QNG49722.1"/>
    </source>
</evidence>
<keyword evidence="3" id="KW-0731">Sigma factor</keyword>
<protein>
    <submittedName>
        <fullName evidence="9">RNA polymerase sigma factor</fullName>
    </submittedName>
</protein>
<comment type="similarity">
    <text evidence="1">Belongs to the sigma-70 factor family. ECF subfamily.</text>
</comment>
<dbReference type="GO" id="GO:0006352">
    <property type="term" value="P:DNA-templated transcription initiation"/>
    <property type="evidence" value="ECO:0007669"/>
    <property type="project" value="InterPro"/>
</dbReference>
<dbReference type="InterPro" id="IPR013324">
    <property type="entry name" value="RNA_pol_sigma_r3/r4-like"/>
</dbReference>
<feature type="domain" description="RNA polymerase sigma factor 70 region 4 type 2" evidence="7">
    <location>
        <begin position="117"/>
        <end position="169"/>
    </location>
</feature>
<dbReference type="GO" id="GO:0003677">
    <property type="term" value="F:DNA binding"/>
    <property type="evidence" value="ECO:0007669"/>
    <property type="project" value="UniProtKB-KW"/>
</dbReference>
<keyword evidence="4" id="KW-0238">DNA-binding</keyword>
<feature type="domain" description="RNA polymerase sigma-70 region 2" evidence="6">
    <location>
        <begin position="15"/>
        <end position="80"/>
    </location>
</feature>
<dbReference type="InterPro" id="IPR036388">
    <property type="entry name" value="WH-like_DNA-bd_sf"/>
</dbReference>
<dbReference type="Proteomes" id="UP001162318">
    <property type="component" value="Unassembled WGS sequence"/>
</dbReference>
<evidence type="ECO:0000256" key="1">
    <source>
        <dbReference type="ARBA" id="ARBA00010641"/>
    </source>
</evidence>
<dbReference type="NCBIfam" id="TIGR02937">
    <property type="entry name" value="sigma70-ECF"/>
    <property type="match status" value="1"/>
</dbReference>
<dbReference type="InterPro" id="IPR007627">
    <property type="entry name" value="RNA_pol_sigma70_r2"/>
</dbReference>
<dbReference type="SUPFAM" id="SSF88946">
    <property type="entry name" value="Sigma2 domain of RNA polymerase sigma factors"/>
    <property type="match status" value="1"/>
</dbReference>
<organism evidence="9 10">
    <name type="scientific">Sphingobium yanoikuyae</name>
    <name type="common">Sphingomonas yanoikuyae</name>
    <dbReference type="NCBI Taxonomy" id="13690"/>
    <lineage>
        <taxon>Bacteria</taxon>
        <taxon>Pseudomonadati</taxon>
        <taxon>Pseudomonadota</taxon>
        <taxon>Alphaproteobacteria</taxon>
        <taxon>Sphingomonadales</taxon>
        <taxon>Sphingomonadaceae</taxon>
        <taxon>Sphingobium</taxon>
    </lineage>
</organism>
<evidence type="ECO:0000259" key="7">
    <source>
        <dbReference type="Pfam" id="PF08281"/>
    </source>
</evidence>
<dbReference type="InterPro" id="IPR039425">
    <property type="entry name" value="RNA_pol_sigma-70-like"/>
</dbReference>
<reference evidence="8" key="2">
    <citation type="submission" date="2022-09" db="EMBL/GenBank/DDBJ databases">
        <title>Intensive care unit water sources are persistently colonized with multi-drug resistant bacteria and are the site of extensive horizontal gene transfer of antibiotic resistance genes.</title>
        <authorList>
            <person name="Diorio-Toth L."/>
        </authorList>
    </citation>
    <scope>NUCLEOTIDE SEQUENCE</scope>
    <source>
        <strain evidence="8">GD03659</strain>
    </source>
</reference>
<evidence type="ECO:0000313" key="10">
    <source>
        <dbReference type="Proteomes" id="UP000515377"/>
    </source>
</evidence>
<evidence type="ECO:0000256" key="5">
    <source>
        <dbReference type="ARBA" id="ARBA00023163"/>
    </source>
</evidence>
<evidence type="ECO:0000256" key="2">
    <source>
        <dbReference type="ARBA" id="ARBA00023015"/>
    </source>
</evidence>
<dbReference type="AlphaFoldDB" id="A0A9X7YGI7"/>
<dbReference type="PANTHER" id="PTHR43133:SF8">
    <property type="entry name" value="RNA POLYMERASE SIGMA FACTOR HI_1459-RELATED"/>
    <property type="match status" value="1"/>
</dbReference>
<sequence>MLARAGRSDAFVAIMRRHRDAIYRLICVHVGDADEALDLTQECFAAAYRALAQFEVDHSLRGWLARIAINKCRDWGRRRAVRRFFSFALPLTEALAETLEDPAPGPYRDLAGREEARRLWAAVALLPPNMKEPLLLSAIEGLSHAEVGAILAISEKAVESRLYRARRKLEALLGDELTDGCV</sequence>
<proteinExistence type="inferred from homology"/>
<dbReference type="Gene3D" id="1.10.1740.10">
    <property type="match status" value="1"/>
</dbReference>
<dbReference type="Gene3D" id="1.10.10.10">
    <property type="entry name" value="Winged helix-like DNA-binding domain superfamily/Winged helix DNA-binding domain"/>
    <property type="match status" value="1"/>
</dbReference>
<dbReference type="GO" id="GO:0016987">
    <property type="term" value="F:sigma factor activity"/>
    <property type="evidence" value="ECO:0007669"/>
    <property type="project" value="UniProtKB-KW"/>
</dbReference>
<evidence type="ECO:0000259" key="6">
    <source>
        <dbReference type="Pfam" id="PF04542"/>
    </source>
</evidence>
<evidence type="ECO:0000256" key="4">
    <source>
        <dbReference type="ARBA" id="ARBA00023125"/>
    </source>
</evidence>
<dbReference type="InterPro" id="IPR013249">
    <property type="entry name" value="RNA_pol_sigma70_r4_t2"/>
</dbReference>
<dbReference type="Pfam" id="PF08281">
    <property type="entry name" value="Sigma70_r4_2"/>
    <property type="match status" value="1"/>
</dbReference>
<dbReference type="RefSeq" id="WP_185708046.1">
    <property type="nucleotide sequence ID" value="NZ_JAOCKX010000093.1"/>
</dbReference>
<dbReference type="Pfam" id="PF04542">
    <property type="entry name" value="Sigma70_r2"/>
    <property type="match status" value="1"/>
</dbReference>